<evidence type="ECO:0000259" key="1">
    <source>
        <dbReference type="Pfam" id="PF03478"/>
    </source>
</evidence>
<organism evidence="2 3">
    <name type="scientific">Punica granatum</name>
    <name type="common">Pomegranate</name>
    <dbReference type="NCBI Taxonomy" id="22663"/>
    <lineage>
        <taxon>Eukaryota</taxon>
        <taxon>Viridiplantae</taxon>
        <taxon>Streptophyta</taxon>
        <taxon>Embryophyta</taxon>
        <taxon>Tracheophyta</taxon>
        <taxon>Spermatophyta</taxon>
        <taxon>Magnoliopsida</taxon>
        <taxon>eudicotyledons</taxon>
        <taxon>Gunneridae</taxon>
        <taxon>Pentapetalae</taxon>
        <taxon>rosids</taxon>
        <taxon>malvids</taxon>
        <taxon>Myrtales</taxon>
        <taxon>Lythraceae</taxon>
        <taxon>Punica</taxon>
    </lineage>
</organism>
<feature type="domain" description="KIB1-4 beta-propeller" evidence="1">
    <location>
        <begin position="77"/>
        <end position="175"/>
    </location>
</feature>
<proteinExistence type="predicted"/>
<protein>
    <recommendedName>
        <fullName evidence="1">KIB1-4 beta-propeller domain-containing protein</fullName>
    </recommendedName>
</protein>
<dbReference type="Pfam" id="PF03478">
    <property type="entry name" value="Beta-prop_KIB1-4"/>
    <property type="match status" value="2"/>
</dbReference>
<dbReference type="AlphaFoldDB" id="A0A2I0J757"/>
<reference evidence="2 3" key="1">
    <citation type="submission" date="2017-11" db="EMBL/GenBank/DDBJ databases">
        <title>De-novo sequencing of pomegranate (Punica granatum L.) genome.</title>
        <authorList>
            <person name="Akparov Z."/>
            <person name="Amiraslanov A."/>
            <person name="Hajiyeva S."/>
            <person name="Abbasov M."/>
            <person name="Kaur K."/>
            <person name="Hamwieh A."/>
            <person name="Solovyev V."/>
            <person name="Salamov A."/>
            <person name="Braich B."/>
            <person name="Kosarev P."/>
            <person name="Mahmoud A."/>
            <person name="Hajiyev E."/>
            <person name="Babayeva S."/>
            <person name="Izzatullayeva V."/>
            <person name="Mammadov A."/>
            <person name="Mammadov A."/>
            <person name="Sharifova S."/>
            <person name="Ojaghi J."/>
            <person name="Eynullazada K."/>
            <person name="Bayramov B."/>
            <person name="Abdulazimova A."/>
            <person name="Shahmuradov I."/>
        </authorList>
    </citation>
    <scope>NUCLEOTIDE SEQUENCE [LARGE SCALE GENOMIC DNA]</scope>
    <source>
        <strain evidence="3">cv. AG2017</strain>
        <tissue evidence="2">Leaf</tissue>
    </source>
</reference>
<comment type="caution">
    <text evidence="2">The sequence shown here is derived from an EMBL/GenBank/DDBJ whole genome shotgun (WGS) entry which is preliminary data.</text>
</comment>
<dbReference type="Gene3D" id="1.20.1280.50">
    <property type="match status" value="1"/>
</dbReference>
<sequence length="294" mass="33676">MAAQGRDWTSLPRDICSCILQKFLTFNEYPLFGRVCKAWSLAVKDQKGWRELLDTHVLLLIVPSRDGHTNRCSLYTVVNNKFCDLQISLRHAGRCCGSSHGRLATFGPDMVITLRNPFSGCRISLPRIFVSPPYYLTRPNFRFLDHSGWTSKVILCEDPSDSSPKNCIVGDLYERPGKAYKDRLEHRLICRRRGRRSHRSRIFQRVQGGVEMKNLNDEVIFLGDNHSVPFKCSDIPGCKPDRIYFTDECFEDGRYDMQGPTDIGVPNVEEGRIETTYTRDAAVASYFPHSEIGW</sequence>
<dbReference type="InterPro" id="IPR005174">
    <property type="entry name" value="KIB1-4_b-propeller"/>
</dbReference>
<dbReference type="Proteomes" id="UP000233551">
    <property type="component" value="Unassembled WGS sequence"/>
</dbReference>
<dbReference type="InterPro" id="IPR050942">
    <property type="entry name" value="F-box_BR-signaling"/>
</dbReference>
<dbReference type="PANTHER" id="PTHR44259:SF93">
    <property type="entry name" value="PROTEIN, PUTATIVE (DUF295)-RELATED"/>
    <property type="match status" value="1"/>
</dbReference>
<keyword evidence="3" id="KW-1185">Reference proteome</keyword>
<dbReference type="InterPro" id="IPR036047">
    <property type="entry name" value="F-box-like_dom_sf"/>
</dbReference>
<dbReference type="EMBL" id="PGOL01001975">
    <property type="protein sequence ID" value="PKI52077.1"/>
    <property type="molecule type" value="Genomic_DNA"/>
</dbReference>
<gene>
    <name evidence="2" type="ORF">CRG98_027493</name>
</gene>
<name>A0A2I0J757_PUNGR</name>
<feature type="domain" description="KIB1-4 beta-propeller" evidence="1">
    <location>
        <begin position="200"/>
        <end position="265"/>
    </location>
</feature>
<dbReference type="PANTHER" id="PTHR44259">
    <property type="entry name" value="OS07G0183000 PROTEIN-RELATED"/>
    <property type="match status" value="1"/>
</dbReference>
<evidence type="ECO:0000313" key="3">
    <source>
        <dbReference type="Proteomes" id="UP000233551"/>
    </source>
</evidence>
<evidence type="ECO:0000313" key="2">
    <source>
        <dbReference type="EMBL" id="PKI52077.1"/>
    </source>
</evidence>
<accession>A0A2I0J757</accession>
<dbReference type="SUPFAM" id="SSF81383">
    <property type="entry name" value="F-box domain"/>
    <property type="match status" value="1"/>
</dbReference>